<organism evidence="3 4">
    <name type="scientific">Burkholderia ubonensis</name>
    <dbReference type="NCBI Taxonomy" id="101571"/>
    <lineage>
        <taxon>Bacteria</taxon>
        <taxon>Pseudomonadati</taxon>
        <taxon>Pseudomonadota</taxon>
        <taxon>Betaproteobacteria</taxon>
        <taxon>Burkholderiales</taxon>
        <taxon>Burkholderiaceae</taxon>
        <taxon>Burkholderia</taxon>
        <taxon>Burkholderia cepacia complex</taxon>
    </lineage>
</organism>
<reference evidence="3 4" key="1">
    <citation type="submission" date="2015-11" db="EMBL/GenBank/DDBJ databases">
        <title>Expanding the genomic diversity of Burkholderia species for the development of highly accurate diagnostics.</title>
        <authorList>
            <person name="Sahl J."/>
            <person name="Keim P."/>
            <person name="Wagner D."/>
        </authorList>
    </citation>
    <scope>NUCLEOTIDE SEQUENCE [LARGE SCALE GENOMIC DNA]</scope>
    <source>
        <strain evidence="3 4">MSMB2036</strain>
    </source>
</reference>
<accession>A0A103R844</accession>
<evidence type="ECO:0000313" key="3">
    <source>
        <dbReference type="EMBL" id="KVG62967.1"/>
    </source>
</evidence>
<comment type="caution">
    <text evidence="3">The sequence shown here is derived from an EMBL/GenBank/DDBJ whole genome shotgun (WGS) entry which is preliminary data.</text>
</comment>
<feature type="domain" description="Abortive infection protein-like C-terminal" evidence="2">
    <location>
        <begin position="70"/>
        <end position="132"/>
    </location>
</feature>
<protein>
    <recommendedName>
        <fullName evidence="2">Abortive infection protein-like C-terminal domain-containing protein</fullName>
    </recommendedName>
</protein>
<feature type="region of interest" description="Disordered" evidence="1">
    <location>
        <begin position="1"/>
        <end position="21"/>
    </location>
</feature>
<dbReference type="Proteomes" id="UP000064029">
    <property type="component" value="Unassembled WGS sequence"/>
</dbReference>
<dbReference type="AlphaFoldDB" id="A0A103R844"/>
<proteinExistence type="predicted"/>
<evidence type="ECO:0000313" key="4">
    <source>
        <dbReference type="Proteomes" id="UP000064029"/>
    </source>
</evidence>
<name>A0A103R844_9BURK</name>
<dbReference type="InterPro" id="IPR026001">
    <property type="entry name" value="Abi-like_C"/>
</dbReference>
<evidence type="ECO:0000259" key="2">
    <source>
        <dbReference type="Pfam" id="PF14355"/>
    </source>
</evidence>
<feature type="compositionally biased region" description="Basic and acidic residues" evidence="1">
    <location>
        <begin position="1"/>
        <end position="17"/>
    </location>
</feature>
<sequence>MRFHDSTTHVSRTRETLDQLAQSRPARSRLIILRWALPTRHPQDGVRHHPPYRLLGRPDAVASLATLDWPAEKDAQDAVKKITGGLRSISLGISSLRTHFGTARGAPADQIQLAGAFAKLANNASASVAIFSLNRHVKGGT</sequence>
<dbReference type="Pfam" id="PF14355">
    <property type="entry name" value="Abi_C"/>
    <property type="match status" value="1"/>
</dbReference>
<gene>
    <name evidence="3" type="ORF">WJ33_29215</name>
</gene>
<dbReference type="EMBL" id="LOXM01000166">
    <property type="protein sequence ID" value="KVG62967.1"/>
    <property type="molecule type" value="Genomic_DNA"/>
</dbReference>
<evidence type="ECO:0000256" key="1">
    <source>
        <dbReference type="SAM" id="MobiDB-lite"/>
    </source>
</evidence>